<gene>
    <name evidence="6" type="ORF">PEVE_00002783</name>
</gene>
<dbReference type="SUPFAM" id="SSF57414">
    <property type="entry name" value="Hairpin loop containing domain-like"/>
    <property type="match status" value="1"/>
</dbReference>
<dbReference type="InterPro" id="IPR036056">
    <property type="entry name" value="Fibrinogen-like_C"/>
</dbReference>
<protein>
    <recommendedName>
        <fullName evidence="5">Fibrinogen C-terminal domain-containing protein</fullName>
    </recommendedName>
</protein>
<dbReference type="InterPro" id="IPR003609">
    <property type="entry name" value="Pan_app"/>
</dbReference>
<dbReference type="PANTHER" id="PTHR16146">
    <property type="entry name" value="INTELECTIN"/>
    <property type="match status" value="1"/>
</dbReference>
<reference evidence="6 7" key="1">
    <citation type="submission" date="2022-05" db="EMBL/GenBank/DDBJ databases">
        <authorList>
            <consortium name="Genoscope - CEA"/>
            <person name="William W."/>
        </authorList>
    </citation>
    <scope>NUCLEOTIDE SEQUENCE [LARGE SCALE GENOMIC DNA]</scope>
</reference>
<dbReference type="Gene3D" id="3.50.4.10">
    <property type="entry name" value="Hepatocyte Growth Factor"/>
    <property type="match status" value="1"/>
</dbReference>
<dbReference type="Proteomes" id="UP001159427">
    <property type="component" value="Unassembled WGS sequence"/>
</dbReference>
<comment type="subcellular location">
    <subcellularLocation>
        <location evidence="1">Secreted</location>
    </subcellularLocation>
</comment>
<comment type="caution">
    <text evidence="6">The sequence shown here is derived from an EMBL/GenBank/DDBJ whole genome shotgun (WGS) entry which is preliminary data.</text>
</comment>
<organism evidence="6 7">
    <name type="scientific">Porites evermanni</name>
    <dbReference type="NCBI Taxonomy" id="104178"/>
    <lineage>
        <taxon>Eukaryota</taxon>
        <taxon>Metazoa</taxon>
        <taxon>Cnidaria</taxon>
        <taxon>Anthozoa</taxon>
        <taxon>Hexacorallia</taxon>
        <taxon>Scleractinia</taxon>
        <taxon>Fungiina</taxon>
        <taxon>Poritidae</taxon>
        <taxon>Porites</taxon>
    </lineage>
</organism>
<sequence>MELVSNFNQVAIILVSILRTHGHQCKVTSRTEHGLVLFDHVYKSFTVPRLAVCYSACNIEPSCQSLNYKLADKICQFNNQTRRSKPEKLKFDESFIFAENPDRAMFGSSVNAAKSCQHILEVGDSMGNGEYWIDPEGNDNPFKVFCDMNTDGGGWLMVANFVIEDPSSLPSWQAESTYRGISNYDNNYMGIEANAMNQLRAHLRFNELRFHCSKKGRRTFHVKTTIDGKGEAVVSYFSTQINTLPASCNSYVRLEGDTSELASRCADWANGGKWGHSRYNGQLRLLNYVAYIPNQHHWFVGMWLCDDDDSDFVLSRGDFWKVYVR</sequence>
<dbReference type="Pfam" id="PF01410">
    <property type="entry name" value="COLFI"/>
    <property type="match status" value="1"/>
</dbReference>
<evidence type="ECO:0000313" key="6">
    <source>
        <dbReference type="EMBL" id="CAH3158158.1"/>
    </source>
</evidence>
<evidence type="ECO:0000256" key="1">
    <source>
        <dbReference type="ARBA" id="ARBA00004613"/>
    </source>
</evidence>
<dbReference type="Gene3D" id="2.60.120.1000">
    <property type="match status" value="1"/>
</dbReference>
<evidence type="ECO:0000259" key="5">
    <source>
        <dbReference type="PROSITE" id="PS51406"/>
    </source>
</evidence>
<dbReference type="EMBL" id="CALNXI010001163">
    <property type="protein sequence ID" value="CAH3158158.1"/>
    <property type="molecule type" value="Genomic_DNA"/>
</dbReference>
<dbReference type="SUPFAM" id="SSF56496">
    <property type="entry name" value="Fibrinogen C-terminal domain-like"/>
    <property type="match status" value="2"/>
</dbReference>
<dbReference type="NCBIfam" id="NF040941">
    <property type="entry name" value="GGGWT_bact"/>
    <property type="match status" value="1"/>
</dbReference>
<keyword evidence="3" id="KW-0176">Collagen</keyword>
<evidence type="ECO:0000256" key="3">
    <source>
        <dbReference type="ARBA" id="ARBA00023119"/>
    </source>
</evidence>
<evidence type="ECO:0000256" key="2">
    <source>
        <dbReference type="ARBA" id="ARBA00022525"/>
    </source>
</evidence>
<proteinExistence type="predicted"/>
<evidence type="ECO:0000256" key="4">
    <source>
        <dbReference type="ARBA" id="ARBA00023157"/>
    </source>
</evidence>
<evidence type="ECO:0000313" key="7">
    <source>
        <dbReference type="Proteomes" id="UP001159427"/>
    </source>
</evidence>
<dbReference type="InterPro" id="IPR000885">
    <property type="entry name" value="Fib_collagen_C"/>
</dbReference>
<feature type="domain" description="Fibrinogen C-terminal" evidence="5">
    <location>
        <begin position="107"/>
        <end position="158"/>
    </location>
</feature>
<accession>A0ABN8QA39</accession>
<keyword evidence="4" id="KW-1015">Disulfide bond</keyword>
<keyword evidence="2" id="KW-0964">Secreted</keyword>
<name>A0ABN8QA39_9CNID</name>
<dbReference type="InterPro" id="IPR002181">
    <property type="entry name" value="Fibrinogen_a/b/g_C_dom"/>
</dbReference>
<dbReference type="PANTHER" id="PTHR16146:SF46">
    <property type="entry name" value="INTELECTIN-1A-RELATED"/>
    <property type="match status" value="1"/>
</dbReference>
<dbReference type="PROSITE" id="PS51406">
    <property type="entry name" value="FIBRINOGEN_C_2"/>
    <property type="match status" value="1"/>
</dbReference>
<keyword evidence="7" id="KW-1185">Reference proteome</keyword>
<dbReference type="Pfam" id="PF00024">
    <property type="entry name" value="PAN_1"/>
    <property type="match status" value="1"/>
</dbReference>